<comment type="caution">
    <text evidence="3">The sequence shown here is derived from an EMBL/GenBank/DDBJ whole genome shotgun (WGS) entry which is preliminary data.</text>
</comment>
<dbReference type="PANTHER" id="PTHR10098:SF108">
    <property type="entry name" value="TETRATRICOPEPTIDE REPEAT PROTEIN 28"/>
    <property type="match status" value="1"/>
</dbReference>
<reference evidence="3 4" key="1">
    <citation type="submission" date="2023-12" db="EMBL/GenBank/DDBJ databases">
        <title>Baltic Sea Cyanobacteria.</title>
        <authorList>
            <person name="Delbaje E."/>
            <person name="Fewer D.P."/>
            <person name="Shishido T.K."/>
        </authorList>
    </citation>
    <scope>NUCLEOTIDE SEQUENCE [LARGE SCALE GENOMIC DNA]</scope>
    <source>
        <strain evidence="3 4">CCNP 1315</strain>
    </source>
</reference>
<feature type="repeat" description="TPR" evidence="1">
    <location>
        <begin position="242"/>
        <end position="275"/>
    </location>
</feature>
<dbReference type="InterPro" id="IPR024983">
    <property type="entry name" value="CHAT_dom"/>
</dbReference>
<name>A0ABU5U351_9CYAN</name>
<sequence length="966" mass="108051">MLNLKALTIAVVIGVSAPIVPINVLSESPVIAQASDERKAEADRLFRQGIQQLNISQFREALQSWQQALKIYQEIGDRKREASSLGNLGIVYRNLGEYQQAIEFQQQSLTIEREIGDRNGEAASLDSLGNAYLGLGQYQKAIEFYQQSLALFQEIGNHNGKASPLNNLGLAYLDLGQYHKAIEFLQQSLAIFQEIGNQNGETNSLSNLGNAYYNLGQYQKAIEFYQQSLAIAREIGDRNGEAKSLGSLGNAYLDLGQYQKAIEFHQQSLTIAREIGDRNGEARSLGNLGIGYDSLGQYQKAIEFHQQWLTIAREIGDLNGEARSLGNLGNTYLSLGQYQKAIEFYQQWLTIARKIGDLNGEARSLGNLGSAYGRLGQYQQAIEFYQQSFAIFREIGDRNGEGNSLNNIGRVLEKQNQPKLAIIFLKQSVNVTESIRQDIRGLSRDLQLSYTETVAGNYRKLADLLLKENRVLEAQRVLDLLKVQELEDYLKNVRGNANTAGGIEFYQPEQEILARYNELQENVIEIGEELAQLQQKQNLTPEEEQRRNQLDQLLTEVKADFNNFARSSEVRALIEQLSFEAQEQTLSLGALDRLRDKLGDLNAVLFYPLILENRLELIITTPNSPPLRRTVEVSREELYRTIVRFRLALQDPTIDAVASAQKLYRWLFEPLEDDLKTANTEVIIYAPDGVLRYIPLVALHDGQRWLAQRFRVNNITAASLEEITTQPQPEPRVLAGAFADESLIRSAKIGQRDVQFAGLPFAGIEVALLQNTLTNTTAYVDKAFNLETMKPKINGYNVLHFATHAAFVPGDPSESFIVFGEGENPTLRDVENWSLSNVDLVVLSACETGLGGFDNNGEQILGLGYQFQNQGARAVLASLWKVSDGGTQVLMNVFYNALQQGYSKTEALQIAQQSLITKNTSTVVSQRSPDGTMVFVSSEIELPANIRNNLDHPYYWASFILIGNGL</sequence>
<dbReference type="InterPro" id="IPR019734">
    <property type="entry name" value="TPR_rpt"/>
</dbReference>
<dbReference type="Pfam" id="PF12770">
    <property type="entry name" value="CHAT"/>
    <property type="match status" value="1"/>
</dbReference>
<feature type="repeat" description="TPR" evidence="1">
    <location>
        <begin position="162"/>
        <end position="195"/>
    </location>
</feature>
<dbReference type="PROSITE" id="PS50005">
    <property type="entry name" value="TPR"/>
    <property type="match status" value="7"/>
</dbReference>
<evidence type="ECO:0000313" key="3">
    <source>
        <dbReference type="EMBL" id="MEA5521579.1"/>
    </source>
</evidence>
<evidence type="ECO:0000256" key="1">
    <source>
        <dbReference type="PROSITE-ProRule" id="PRU00339"/>
    </source>
</evidence>
<feature type="repeat" description="TPR" evidence="1">
    <location>
        <begin position="362"/>
        <end position="395"/>
    </location>
</feature>
<dbReference type="RefSeq" id="WP_323272526.1">
    <property type="nucleotide sequence ID" value="NZ_JAYGHT010000135.1"/>
</dbReference>
<dbReference type="SUPFAM" id="SSF48452">
    <property type="entry name" value="TPR-like"/>
    <property type="match status" value="3"/>
</dbReference>
<dbReference type="PANTHER" id="PTHR10098">
    <property type="entry name" value="RAPSYN-RELATED"/>
    <property type="match status" value="1"/>
</dbReference>
<protein>
    <submittedName>
        <fullName evidence="3">Tetratricopeptide repeat protein</fullName>
    </submittedName>
</protein>
<evidence type="ECO:0000313" key="4">
    <source>
        <dbReference type="Proteomes" id="UP001301728"/>
    </source>
</evidence>
<organism evidence="3 4">
    <name type="scientific">Limnoraphis robusta CCNP1315</name>
    <dbReference type="NCBI Taxonomy" id="3110306"/>
    <lineage>
        <taxon>Bacteria</taxon>
        <taxon>Bacillati</taxon>
        <taxon>Cyanobacteriota</taxon>
        <taxon>Cyanophyceae</taxon>
        <taxon>Oscillatoriophycideae</taxon>
        <taxon>Oscillatoriales</taxon>
        <taxon>Sirenicapillariaceae</taxon>
        <taxon>Limnoraphis</taxon>
    </lineage>
</organism>
<dbReference type="Pfam" id="PF13424">
    <property type="entry name" value="TPR_12"/>
    <property type="match status" value="5"/>
</dbReference>
<dbReference type="Gene3D" id="1.25.40.10">
    <property type="entry name" value="Tetratricopeptide repeat domain"/>
    <property type="match status" value="3"/>
</dbReference>
<dbReference type="PROSITE" id="PS50293">
    <property type="entry name" value="TPR_REGION"/>
    <property type="match status" value="3"/>
</dbReference>
<keyword evidence="1" id="KW-0802">TPR repeat</keyword>
<gene>
    <name evidence="3" type="ORF">VB854_21815</name>
</gene>
<accession>A0ABU5U351</accession>
<keyword evidence="4" id="KW-1185">Reference proteome</keyword>
<feature type="repeat" description="TPR" evidence="1">
    <location>
        <begin position="322"/>
        <end position="355"/>
    </location>
</feature>
<dbReference type="Proteomes" id="UP001301728">
    <property type="component" value="Unassembled WGS sequence"/>
</dbReference>
<dbReference type="SMART" id="SM00028">
    <property type="entry name" value="TPR"/>
    <property type="match status" value="10"/>
</dbReference>
<feature type="domain" description="CHAT" evidence="2">
    <location>
        <begin position="658"/>
        <end position="964"/>
    </location>
</feature>
<dbReference type="EMBL" id="JAYGHT010000135">
    <property type="protein sequence ID" value="MEA5521579.1"/>
    <property type="molecule type" value="Genomic_DNA"/>
</dbReference>
<feature type="repeat" description="TPR" evidence="1">
    <location>
        <begin position="202"/>
        <end position="235"/>
    </location>
</feature>
<feature type="repeat" description="TPR" evidence="1">
    <location>
        <begin position="82"/>
        <end position="115"/>
    </location>
</feature>
<dbReference type="InterPro" id="IPR011990">
    <property type="entry name" value="TPR-like_helical_dom_sf"/>
</dbReference>
<proteinExistence type="predicted"/>
<evidence type="ECO:0000259" key="2">
    <source>
        <dbReference type="Pfam" id="PF12770"/>
    </source>
</evidence>
<feature type="repeat" description="TPR" evidence="1">
    <location>
        <begin position="122"/>
        <end position="155"/>
    </location>
</feature>